<feature type="repeat" description="WD" evidence="3">
    <location>
        <begin position="412"/>
        <end position="437"/>
    </location>
</feature>
<dbReference type="GeneID" id="94425011"/>
<feature type="compositionally biased region" description="Basic and acidic residues" evidence="4">
    <location>
        <begin position="19"/>
        <end position="29"/>
    </location>
</feature>
<dbReference type="SUPFAM" id="SSF50978">
    <property type="entry name" value="WD40 repeat-like"/>
    <property type="match status" value="1"/>
</dbReference>
<dbReference type="PANTHER" id="PTHR16017">
    <property type="entry name" value="GASTRULATION DEFECTIVE PROTEIN 1-RELATED"/>
    <property type="match status" value="1"/>
</dbReference>
<feature type="compositionally biased region" description="Basic and acidic residues" evidence="4">
    <location>
        <begin position="294"/>
        <end position="310"/>
    </location>
</feature>
<protein>
    <submittedName>
        <fullName evidence="5">Wd g-beta repeat-containing protein</fullName>
    </submittedName>
</protein>
<dbReference type="Gene3D" id="2.130.10.10">
    <property type="entry name" value="YVTN repeat-like/Quinoprotein amine dehydrogenase"/>
    <property type="match status" value="3"/>
</dbReference>
<feature type="compositionally biased region" description="Basic and acidic residues" evidence="4">
    <location>
        <begin position="118"/>
        <end position="136"/>
    </location>
</feature>
<feature type="compositionally biased region" description="Basic and acidic residues" evidence="4">
    <location>
        <begin position="379"/>
        <end position="388"/>
    </location>
</feature>
<dbReference type="VEuPathDB" id="ToxoDB:CSUI_001595"/>
<dbReference type="GO" id="GO:0005634">
    <property type="term" value="C:nucleus"/>
    <property type="evidence" value="ECO:0007669"/>
    <property type="project" value="TreeGrafter"/>
</dbReference>
<dbReference type="PANTHER" id="PTHR16017:SF0">
    <property type="entry name" value="WD REPEAT-CONTAINING PROTEIN 70"/>
    <property type="match status" value="1"/>
</dbReference>
<evidence type="ECO:0000256" key="2">
    <source>
        <dbReference type="ARBA" id="ARBA00022737"/>
    </source>
</evidence>
<feature type="compositionally biased region" description="Basic and acidic residues" evidence="4">
    <location>
        <begin position="330"/>
        <end position="339"/>
    </location>
</feature>
<reference evidence="5 6" key="1">
    <citation type="journal article" date="2017" name="Int. J. Parasitol.">
        <title>The genome of the protozoan parasite Cystoisospora suis and a reverse vaccinology approach to identify vaccine candidates.</title>
        <authorList>
            <person name="Palmieri N."/>
            <person name="Shrestha A."/>
            <person name="Ruttkowski B."/>
            <person name="Beck T."/>
            <person name="Vogl C."/>
            <person name="Tomley F."/>
            <person name="Blake D.P."/>
            <person name="Joachim A."/>
        </authorList>
    </citation>
    <scope>NUCLEOTIDE SEQUENCE [LARGE SCALE GENOMIC DNA]</scope>
    <source>
        <strain evidence="5 6">Wien I</strain>
    </source>
</reference>
<dbReference type="PROSITE" id="PS00678">
    <property type="entry name" value="WD_REPEATS_1"/>
    <property type="match status" value="1"/>
</dbReference>
<dbReference type="InterPro" id="IPR015943">
    <property type="entry name" value="WD40/YVTN_repeat-like_dom_sf"/>
</dbReference>
<keyword evidence="1 3" id="KW-0853">WD repeat</keyword>
<evidence type="ECO:0000313" key="6">
    <source>
        <dbReference type="Proteomes" id="UP000221165"/>
    </source>
</evidence>
<dbReference type="InterPro" id="IPR051858">
    <property type="entry name" value="WD_repeat_GAD-1"/>
</dbReference>
<feature type="compositionally biased region" description="Low complexity" evidence="4">
    <location>
        <begin position="212"/>
        <end position="221"/>
    </location>
</feature>
<accession>A0A2C6KKI0</accession>
<evidence type="ECO:0000313" key="5">
    <source>
        <dbReference type="EMBL" id="PHJ24551.1"/>
    </source>
</evidence>
<proteinExistence type="predicted"/>
<feature type="compositionally biased region" description="Acidic residues" evidence="4">
    <location>
        <begin position="185"/>
        <end position="196"/>
    </location>
</feature>
<organism evidence="5 6">
    <name type="scientific">Cystoisospora suis</name>
    <dbReference type="NCBI Taxonomy" id="483139"/>
    <lineage>
        <taxon>Eukaryota</taxon>
        <taxon>Sar</taxon>
        <taxon>Alveolata</taxon>
        <taxon>Apicomplexa</taxon>
        <taxon>Conoidasida</taxon>
        <taxon>Coccidia</taxon>
        <taxon>Eucoccidiorida</taxon>
        <taxon>Eimeriorina</taxon>
        <taxon>Sarcocystidae</taxon>
        <taxon>Cystoisospora</taxon>
    </lineage>
</organism>
<evidence type="ECO:0000256" key="3">
    <source>
        <dbReference type="PROSITE-ProRule" id="PRU00221"/>
    </source>
</evidence>
<dbReference type="Pfam" id="PF00400">
    <property type="entry name" value="WD40"/>
    <property type="match status" value="2"/>
</dbReference>
<dbReference type="AlphaFoldDB" id="A0A2C6KKI0"/>
<keyword evidence="2" id="KW-0677">Repeat</keyword>
<dbReference type="PROSITE" id="PS50082">
    <property type="entry name" value="WD_REPEATS_2"/>
    <property type="match status" value="2"/>
</dbReference>
<feature type="compositionally biased region" description="Basic and acidic residues" evidence="4">
    <location>
        <begin position="227"/>
        <end position="258"/>
    </location>
</feature>
<feature type="repeat" description="WD" evidence="3">
    <location>
        <begin position="504"/>
        <end position="540"/>
    </location>
</feature>
<comment type="caution">
    <text evidence="5">The sequence shown here is derived from an EMBL/GenBank/DDBJ whole genome shotgun (WGS) entry which is preliminary data.</text>
</comment>
<feature type="compositionally biased region" description="Acidic residues" evidence="4">
    <location>
        <begin position="259"/>
        <end position="274"/>
    </location>
</feature>
<dbReference type="PROSITE" id="PS50294">
    <property type="entry name" value="WD_REPEATS_REGION"/>
    <property type="match status" value="1"/>
</dbReference>
<feature type="region of interest" description="Disordered" evidence="4">
    <location>
        <begin position="1"/>
        <end position="388"/>
    </location>
</feature>
<dbReference type="RefSeq" id="XP_067926224.1">
    <property type="nucleotide sequence ID" value="XM_068061800.1"/>
</dbReference>
<keyword evidence="6" id="KW-1185">Reference proteome</keyword>
<dbReference type="InterPro" id="IPR001680">
    <property type="entry name" value="WD40_rpt"/>
</dbReference>
<evidence type="ECO:0000256" key="1">
    <source>
        <dbReference type="ARBA" id="ARBA00022574"/>
    </source>
</evidence>
<dbReference type="OrthoDB" id="10264376at2759"/>
<sequence>MSSDEEEMRAIRAARGLKTRAEQRRDAGLHARSVSLSGEEAEDEEKHPPRRGGGGGELFKTVQARAGIRCGRGESFESDTERRAFSRVVNLERESESEDEDGAFGPQPLRPCKLVQPVERERRQDSDSKECGETSKGRLLFSTRGRVNRMAVGAKRALRGDFELGGKGPRPSASSKSLAAKTEGDSEEGSDQDSNEELAASLDRLTDDDDYLLGLDPGPSLSQPTSEGKKDRTTLKERSQERRPSSDPRTTSDKKNVAEEEDEEDDSEVLDPDAEGAAALRESMGLPCAFGDVRASREATRKNIVRERYRGVAAEGGGSRGTSGQSRTGRGTEEKETSEKGSVASHLEEKQSKPEIAGGSDGRNGDGERETGTQLGRENGAENEERERWRKLGLPVSLEVSVPAHSPSVASAFALNPRANRMVTGGGDGVVRFWDFQGMTSGMRSYRQATPVEKHTVEALAFSTTHVLVAAGDCQLRLYDAQDPSEPTVTTTKGDMYIRDVANTKGHTHKVLDCHFHPHDRNRFISCGLDASVRLWDVNTPLTGMMQTLPHIACLKAVDRRGLNSSATHCTSCVYTPTKASAVVVGCADGSLQMWGNVGSRKNFGRPDGVVRDADLASRLSAEKTRVTGMSSWTGQGRYGGAVSVTGLRAFKDDFRVVSRRVDSKLALWDLRKFTAPVIVAHRDLPTASERAGICLSPDEKLVCVTTQFEGRRPSSNEGKDKCSEQPSSVAGGTIEVFEAQNLKHVASFALPAGVQPLRVEWPEETNQILACCSDGSVSIFFDRDLSTKGALLFVDTPEGRRRREAEMEANMMFAKEYIFVPGQLPEGYKETFDGQIIKVKPRGRERLRLFLESQKTSVPPRPAKEGYAGANVGGGNSSQHLLRKLGLLDSAKLKEEDAIDPVEALRAYAKETEKAGMQSQLISRAYATTQPKTILNTTMEEEDEDELLKTKERCPRCALRMCQCGYMEEMQRLENEREEVSGRKRLKT</sequence>
<dbReference type="EMBL" id="MIGC01000643">
    <property type="protein sequence ID" value="PHJ24551.1"/>
    <property type="molecule type" value="Genomic_DNA"/>
</dbReference>
<dbReference type="InterPro" id="IPR019775">
    <property type="entry name" value="WD40_repeat_CS"/>
</dbReference>
<evidence type="ECO:0000256" key="4">
    <source>
        <dbReference type="SAM" id="MobiDB-lite"/>
    </source>
</evidence>
<dbReference type="GO" id="GO:0035861">
    <property type="term" value="C:site of double-strand break"/>
    <property type="evidence" value="ECO:0007669"/>
    <property type="project" value="TreeGrafter"/>
</dbReference>
<dbReference type="Proteomes" id="UP000221165">
    <property type="component" value="Unassembled WGS sequence"/>
</dbReference>
<gene>
    <name evidence="5" type="ORF">CSUI_001595</name>
</gene>
<feature type="compositionally biased region" description="Basic and acidic residues" evidence="4">
    <location>
        <begin position="71"/>
        <end position="94"/>
    </location>
</feature>
<dbReference type="InterPro" id="IPR036322">
    <property type="entry name" value="WD40_repeat_dom_sf"/>
</dbReference>
<dbReference type="SMART" id="SM00320">
    <property type="entry name" value="WD40"/>
    <property type="match status" value="5"/>
</dbReference>
<name>A0A2C6KKI0_9APIC</name>